<dbReference type="Pfam" id="PF01370">
    <property type="entry name" value="Epimerase"/>
    <property type="match status" value="1"/>
</dbReference>
<dbReference type="GO" id="GO:0016491">
    <property type="term" value="F:oxidoreductase activity"/>
    <property type="evidence" value="ECO:0007669"/>
    <property type="project" value="UniProtKB-KW"/>
</dbReference>
<proteinExistence type="inferred from homology"/>
<accession>A0ABS4UT90</accession>
<dbReference type="PANTHER" id="PTHR43103:SF5">
    <property type="entry name" value="4-EPIMERASE, PUTATIVE (AFU_ORTHOLOGUE AFUA_7G00360)-RELATED"/>
    <property type="match status" value="1"/>
</dbReference>
<feature type="region of interest" description="Disordered" evidence="4">
    <location>
        <begin position="237"/>
        <end position="264"/>
    </location>
</feature>
<evidence type="ECO:0000313" key="7">
    <source>
        <dbReference type="EMBL" id="MBP2354861.1"/>
    </source>
</evidence>
<name>A0ABS4UT90_9ACTN</name>
<keyword evidence="5" id="KW-0472">Membrane</keyword>
<dbReference type="EMBL" id="JAGINT010000002">
    <property type="protein sequence ID" value="MBP2354861.1"/>
    <property type="molecule type" value="Genomic_DNA"/>
</dbReference>
<comment type="caution">
    <text evidence="7">The sequence shown here is derived from an EMBL/GenBank/DDBJ whole genome shotgun (WGS) entry which is preliminary data.</text>
</comment>
<keyword evidence="3" id="KW-0520">NAD</keyword>
<keyword evidence="5" id="KW-1133">Transmembrane helix</keyword>
<gene>
    <name evidence="7" type="ORF">JOF29_005971</name>
</gene>
<dbReference type="EC" id="1.1.1.388" evidence="7"/>
<comment type="similarity">
    <text evidence="1">Belongs to the NAD(P)-dependent epimerase/dehydratase family.</text>
</comment>
<protein>
    <submittedName>
        <fullName evidence="7">NAD+ dependent glucose-6-phosphate dehydrogenase</fullName>
        <ecNumber evidence="7">1.1.1.388</ecNumber>
    </submittedName>
</protein>
<keyword evidence="8" id="KW-1185">Reference proteome</keyword>
<dbReference type="SUPFAM" id="SSF51735">
    <property type="entry name" value="NAD(P)-binding Rossmann-fold domains"/>
    <property type="match status" value="1"/>
</dbReference>
<evidence type="ECO:0000256" key="3">
    <source>
        <dbReference type="ARBA" id="ARBA00023027"/>
    </source>
</evidence>
<feature type="transmembrane region" description="Helical" evidence="5">
    <location>
        <begin position="12"/>
        <end position="32"/>
    </location>
</feature>
<evidence type="ECO:0000256" key="2">
    <source>
        <dbReference type="ARBA" id="ARBA00023002"/>
    </source>
</evidence>
<keyword evidence="2 7" id="KW-0560">Oxidoreductase</keyword>
<dbReference type="InterPro" id="IPR001509">
    <property type="entry name" value="Epimerase_deHydtase"/>
</dbReference>
<keyword evidence="5" id="KW-0812">Transmembrane</keyword>
<evidence type="ECO:0000259" key="6">
    <source>
        <dbReference type="Pfam" id="PF01370"/>
    </source>
</evidence>
<evidence type="ECO:0000313" key="8">
    <source>
        <dbReference type="Proteomes" id="UP000755585"/>
    </source>
</evidence>
<dbReference type="PANTHER" id="PTHR43103">
    <property type="entry name" value="NUCLEOSIDE-DIPHOSPHATE-SUGAR EPIMERASE"/>
    <property type="match status" value="1"/>
</dbReference>
<dbReference type="Proteomes" id="UP000755585">
    <property type="component" value="Unassembled WGS sequence"/>
</dbReference>
<dbReference type="InterPro" id="IPR036291">
    <property type="entry name" value="NAD(P)-bd_dom_sf"/>
</dbReference>
<sequence length="264" mass="28485">MTDMDGAQNGQLPLVVITGGLGRVATVVLPWLRKRYRVRLVDRAVPAGPSELPLVQADIGDPASARDALADADALLHLAGNSSPWQSWDSVYAANVWPTQVVLDAAAAHGVPKIVLASSLHASGEHNRPRYWPVDPRLDPRPCCPYGLGKAVLEALGRTHAGRTGGSVTCLRLGLTGWPLTERRYLGQWLSDDDAGRLTLAALQARERFGVHFGVSANTRNHWDITSARHELGYRPEDDSEALAERAGPASGPVCRLFDPQTSE</sequence>
<feature type="domain" description="NAD-dependent epimerase/dehydratase" evidence="6">
    <location>
        <begin position="15"/>
        <end position="173"/>
    </location>
</feature>
<dbReference type="RefSeq" id="WP_209697602.1">
    <property type="nucleotide sequence ID" value="NZ_BAAAVU010000008.1"/>
</dbReference>
<evidence type="ECO:0000256" key="1">
    <source>
        <dbReference type="ARBA" id="ARBA00007637"/>
    </source>
</evidence>
<dbReference type="Gene3D" id="3.40.50.720">
    <property type="entry name" value="NAD(P)-binding Rossmann-like Domain"/>
    <property type="match status" value="1"/>
</dbReference>
<evidence type="ECO:0000256" key="5">
    <source>
        <dbReference type="SAM" id="Phobius"/>
    </source>
</evidence>
<organism evidence="7 8">
    <name type="scientific">Kribbella aluminosa</name>
    <dbReference type="NCBI Taxonomy" id="416017"/>
    <lineage>
        <taxon>Bacteria</taxon>
        <taxon>Bacillati</taxon>
        <taxon>Actinomycetota</taxon>
        <taxon>Actinomycetes</taxon>
        <taxon>Propionibacteriales</taxon>
        <taxon>Kribbellaceae</taxon>
        <taxon>Kribbella</taxon>
    </lineage>
</organism>
<evidence type="ECO:0000256" key="4">
    <source>
        <dbReference type="SAM" id="MobiDB-lite"/>
    </source>
</evidence>
<reference evidence="7 8" key="1">
    <citation type="submission" date="2021-03" db="EMBL/GenBank/DDBJ databases">
        <title>Sequencing the genomes of 1000 actinobacteria strains.</title>
        <authorList>
            <person name="Klenk H.-P."/>
        </authorList>
    </citation>
    <scope>NUCLEOTIDE SEQUENCE [LARGE SCALE GENOMIC DNA]</scope>
    <source>
        <strain evidence="7 8">DSM 18824</strain>
    </source>
</reference>